<gene>
    <name evidence="1" type="ORF">SAMN05444280_1376</name>
</gene>
<name>A0A1M6MXG2_9BACT</name>
<dbReference type="EMBL" id="FQZE01000037">
    <property type="protein sequence ID" value="SHJ88112.1"/>
    <property type="molecule type" value="Genomic_DNA"/>
</dbReference>
<keyword evidence="2" id="KW-1185">Reference proteome</keyword>
<reference evidence="1 2" key="1">
    <citation type="submission" date="2016-11" db="EMBL/GenBank/DDBJ databases">
        <authorList>
            <person name="Jaros S."/>
            <person name="Januszkiewicz K."/>
            <person name="Wedrychowicz H."/>
        </authorList>
    </citation>
    <scope>NUCLEOTIDE SEQUENCE [LARGE SCALE GENOMIC DNA]</scope>
    <source>
        <strain evidence="1 2">DSM 27063</strain>
    </source>
</reference>
<proteinExistence type="predicted"/>
<dbReference type="RefSeq" id="WP_175552563.1">
    <property type="nucleotide sequence ID" value="NZ_FQZE01000037.1"/>
</dbReference>
<dbReference type="STRING" id="1168035.SAMN05444280_1376"/>
<organism evidence="1 2">
    <name type="scientific">Tangfeifania diversioriginum</name>
    <dbReference type="NCBI Taxonomy" id="1168035"/>
    <lineage>
        <taxon>Bacteria</taxon>
        <taxon>Pseudomonadati</taxon>
        <taxon>Bacteroidota</taxon>
        <taxon>Bacteroidia</taxon>
        <taxon>Marinilabiliales</taxon>
        <taxon>Prolixibacteraceae</taxon>
        <taxon>Tangfeifania</taxon>
    </lineage>
</organism>
<protein>
    <submittedName>
        <fullName evidence="1">Uncharacterized protein</fullName>
    </submittedName>
</protein>
<sequence length="47" mass="5409">MKNSLFDEDGNVSLTIKLEIPVKDLEKVIEDVVIKTTEILMTKFKNE</sequence>
<accession>A0A1M6MXG2</accession>
<dbReference type="AlphaFoldDB" id="A0A1M6MXG2"/>
<evidence type="ECO:0000313" key="2">
    <source>
        <dbReference type="Proteomes" id="UP000184050"/>
    </source>
</evidence>
<evidence type="ECO:0000313" key="1">
    <source>
        <dbReference type="EMBL" id="SHJ88112.1"/>
    </source>
</evidence>
<dbReference type="Proteomes" id="UP000184050">
    <property type="component" value="Unassembled WGS sequence"/>
</dbReference>